<reference evidence="1" key="1">
    <citation type="journal article" date="2023" name="PLoS Negl. Trop. Dis.">
        <title>A genome sequence for Biomphalaria pfeifferi, the major vector snail for the human-infecting parasite Schistosoma mansoni.</title>
        <authorList>
            <person name="Bu L."/>
            <person name="Lu L."/>
            <person name="Laidemitt M.R."/>
            <person name="Zhang S.M."/>
            <person name="Mutuku M."/>
            <person name="Mkoji G."/>
            <person name="Steinauer M."/>
            <person name="Loker E.S."/>
        </authorList>
    </citation>
    <scope>NUCLEOTIDE SEQUENCE</scope>
    <source>
        <strain evidence="1">KasaAsao</strain>
    </source>
</reference>
<dbReference type="EMBL" id="JASAOG010000144">
    <property type="protein sequence ID" value="KAK0047889.1"/>
    <property type="molecule type" value="Genomic_DNA"/>
</dbReference>
<evidence type="ECO:0000313" key="2">
    <source>
        <dbReference type="Proteomes" id="UP001233172"/>
    </source>
</evidence>
<comment type="caution">
    <text evidence="1">The sequence shown here is derived from an EMBL/GenBank/DDBJ whole genome shotgun (WGS) entry which is preliminary data.</text>
</comment>
<proteinExistence type="predicted"/>
<reference evidence="1" key="2">
    <citation type="submission" date="2023-04" db="EMBL/GenBank/DDBJ databases">
        <authorList>
            <person name="Bu L."/>
            <person name="Lu L."/>
            <person name="Laidemitt M.R."/>
            <person name="Zhang S.M."/>
            <person name="Mutuku M."/>
            <person name="Mkoji G."/>
            <person name="Steinauer M."/>
            <person name="Loker E.S."/>
        </authorList>
    </citation>
    <scope>NUCLEOTIDE SEQUENCE</scope>
    <source>
        <strain evidence="1">KasaAsao</strain>
        <tissue evidence="1">Whole Snail</tissue>
    </source>
</reference>
<sequence length="82" mass="9445">AKHDAYGVPYLIPAPQSSDSQGHPSVYTQMTDESQDALLPRYAYGQQQFTQPVQYIAKPRSRYISQVSEMRVKPNFQSYMDR</sequence>
<dbReference type="AlphaFoldDB" id="A0AAD8B5P2"/>
<name>A0AAD8B5P2_BIOPF</name>
<organism evidence="1 2">
    <name type="scientific">Biomphalaria pfeifferi</name>
    <name type="common">Bloodfluke planorb</name>
    <name type="synonym">Freshwater snail</name>
    <dbReference type="NCBI Taxonomy" id="112525"/>
    <lineage>
        <taxon>Eukaryota</taxon>
        <taxon>Metazoa</taxon>
        <taxon>Spiralia</taxon>
        <taxon>Lophotrochozoa</taxon>
        <taxon>Mollusca</taxon>
        <taxon>Gastropoda</taxon>
        <taxon>Heterobranchia</taxon>
        <taxon>Euthyneura</taxon>
        <taxon>Panpulmonata</taxon>
        <taxon>Hygrophila</taxon>
        <taxon>Lymnaeoidea</taxon>
        <taxon>Planorbidae</taxon>
        <taxon>Biomphalaria</taxon>
    </lineage>
</organism>
<keyword evidence="2" id="KW-1185">Reference proteome</keyword>
<gene>
    <name evidence="1" type="ORF">Bpfe_022688</name>
</gene>
<feature type="non-terminal residue" evidence="1">
    <location>
        <position position="1"/>
    </location>
</feature>
<dbReference type="Proteomes" id="UP001233172">
    <property type="component" value="Unassembled WGS sequence"/>
</dbReference>
<protein>
    <submittedName>
        <fullName evidence="1">Synapse differentiation-inducing protein 1</fullName>
    </submittedName>
</protein>
<evidence type="ECO:0000313" key="1">
    <source>
        <dbReference type="EMBL" id="KAK0047889.1"/>
    </source>
</evidence>
<accession>A0AAD8B5P2</accession>